<evidence type="ECO:0000256" key="3">
    <source>
        <dbReference type="ARBA" id="ARBA00022824"/>
    </source>
</evidence>
<evidence type="ECO:0000256" key="1">
    <source>
        <dbReference type="ARBA" id="ARBA00004240"/>
    </source>
</evidence>
<dbReference type="Proteomes" id="UP000070501">
    <property type="component" value="Unassembled WGS sequence"/>
</dbReference>
<feature type="compositionally biased region" description="Low complexity" evidence="5">
    <location>
        <begin position="823"/>
        <end position="850"/>
    </location>
</feature>
<dbReference type="PANTHER" id="PTHR40787">
    <property type="entry name" value="SECRETED PROTEIN"/>
    <property type="match status" value="1"/>
</dbReference>
<dbReference type="STRING" id="196109.A0A136J6H1"/>
<organism evidence="7 8">
    <name type="scientific">Microdochium bolleyi</name>
    <dbReference type="NCBI Taxonomy" id="196109"/>
    <lineage>
        <taxon>Eukaryota</taxon>
        <taxon>Fungi</taxon>
        <taxon>Dikarya</taxon>
        <taxon>Ascomycota</taxon>
        <taxon>Pezizomycotina</taxon>
        <taxon>Sordariomycetes</taxon>
        <taxon>Xylariomycetidae</taxon>
        <taxon>Xylariales</taxon>
        <taxon>Microdochiaceae</taxon>
        <taxon>Microdochium</taxon>
    </lineage>
</organism>
<dbReference type="GO" id="GO:0015031">
    <property type="term" value="P:protein transport"/>
    <property type="evidence" value="ECO:0007669"/>
    <property type="project" value="UniProtKB-KW"/>
</dbReference>
<feature type="compositionally biased region" description="Gly residues" evidence="5">
    <location>
        <begin position="897"/>
        <end position="913"/>
    </location>
</feature>
<protein>
    <submittedName>
        <fullName evidence="7">Sec39 domain-containing protein</fullName>
    </submittedName>
</protein>
<dbReference type="OrthoDB" id="3434013at2759"/>
<dbReference type="Pfam" id="PF08314">
    <property type="entry name" value="Sec39"/>
    <property type="match status" value="1"/>
</dbReference>
<dbReference type="GO" id="GO:0005783">
    <property type="term" value="C:endoplasmic reticulum"/>
    <property type="evidence" value="ECO:0007669"/>
    <property type="project" value="UniProtKB-SubCell"/>
</dbReference>
<evidence type="ECO:0000256" key="2">
    <source>
        <dbReference type="ARBA" id="ARBA00022448"/>
    </source>
</evidence>
<feature type="compositionally biased region" description="Polar residues" evidence="5">
    <location>
        <begin position="921"/>
        <end position="931"/>
    </location>
</feature>
<dbReference type="EMBL" id="KQ964248">
    <property type="protein sequence ID" value="KXJ92774.1"/>
    <property type="molecule type" value="Genomic_DNA"/>
</dbReference>
<evidence type="ECO:0000313" key="8">
    <source>
        <dbReference type="Proteomes" id="UP000070501"/>
    </source>
</evidence>
<feature type="domain" description="Sec39" evidence="6">
    <location>
        <begin position="11"/>
        <end position="799"/>
    </location>
</feature>
<proteinExistence type="predicted"/>
<dbReference type="PANTHER" id="PTHR40787:SF3">
    <property type="entry name" value="PROTEIN TRANSPORT PROTEIN SEC39"/>
    <property type="match status" value="1"/>
</dbReference>
<feature type="region of interest" description="Disordered" evidence="5">
    <location>
        <begin position="959"/>
        <end position="980"/>
    </location>
</feature>
<feature type="region of interest" description="Disordered" evidence="5">
    <location>
        <begin position="808"/>
        <end position="850"/>
    </location>
</feature>
<evidence type="ECO:0000256" key="4">
    <source>
        <dbReference type="ARBA" id="ARBA00022927"/>
    </source>
</evidence>
<keyword evidence="2" id="KW-0813">Transport</keyword>
<reference evidence="8" key="1">
    <citation type="submission" date="2016-02" db="EMBL/GenBank/DDBJ databases">
        <title>Draft genome sequence of Microdochium bolleyi, a fungal endophyte of beachgrass.</title>
        <authorList>
            <consortium name="DOE Joint Genome Institute"/>
            <person name="David A.S."/>
            <person name="May G."/>
            <person name="Haridas S."/>
            <person name="Lim J."/>
            <person name="Wang M."/>
            <person name="Labutti K."/>
            <person name="Lipzen A."/>
            <person name="Barry K."/>
            <person name="Grigoriev I.V."/>
        </authorList>
    </citation>
    <scope>NUCLEOTIDE SEQUENCE [LARGE SCALE GENOMIC DNA]</scope>
    <source>
        <strain evidence="8">J235TASD1</strain>
    </source>
</reference>
<dbReference type="GO" id="GO:0006890">
    <property type="term" value="P:retrograde vesicle-mediated transport, Golgi to endoplasmic reticulum"/>
    <property type="evidence" value="ECO:0007669"/>
    <property type="project" value="InterPro"/>
</dbReference>
<dbReference type="InterPro" id="IPR013244">
    <property type="entry name" value="Sec39_domain"/>
</dbReference>
<feature type="compositionally biased region" description="Low complexity" evidence="5">
    <location>
        <begin position="881"/>
        <end position="896"/>
    </location>
</feature>
<dbReference type="InParanoid" id="A0A136J6H1"/>
<dbReference type="AlphaFoldDB" id="A0A136J6H1"/>
<gene>
    <name evidence="7" type="ORF">Micbo1qcDRAFT_232479</name>
</gene>
<keyword evidence="3" id="KW-0256">Endoplasmic reticulum</keyword>
<keyword evidence="4" id="KW-0653">Protein transport</keyword>
<name>A0A136J6H1_9PEZI</name>
<feature type="compositionally biased region" description="Acidic residues" evidence="5">
    <location>
        <begin position="971"/>
        <end position="980"/>
    </location>
</feature>
<evidence type="ECO:0000313" key="7">
    <source>
        <dbReference type="EMBL" id="KXJ92774.1"/>
    </source>
</evidence>
<evidence type="ECO:0000256" key="5">
    <source>
        <dbReference type="SAM" id="MobiDB-lite"/>
    </source>
</evidence>
<feature type="region of interest" description="Disordered" evidence="5">
    <location>
        <begin position="877"/>
        <end position="941"/>
    </location>
</feature>
<evidence type="ECO:0000259" key="6">
    <source>
        <dbReference type="Pfam" id="PF08314"/>
    </source>
</evidence>
<keyword evidence="8" id="KW-1185">Reference proteome</keyword>
<feature type="region of interest" description="Disordered" evidence="5">
    <location>
        <begin position="642"/>
        <end position="662"/>
    </location>
</feature>
<sequence length="980" mass="106828">MSAILSAPRVVLLAVHLATKSDIPGLTTLAAQHSNVLYKELLLRILLSVLPETLAPSNYVDLVERIQSGNWDNDEQDVDTSSIDDINDKEAASKIRRLKLLPLTWDGAPQDILDDPLSLFLIRRAQRVDQEAGLLTQLPDLVVPFLDHTPAIRTWMISSLLPLLRRNCQYYPGSPIDISLAAFEALDDRIAVQLLLDQTGVQDQSLALVGRDLRGLLGPWLYNNAHWTDSQLNDQDSPEQQQVRLCPAWEHVLEWLTTKASTSWKVVVSAVDQWDGPADADLGSYGSLWFGDEEQGYLESRYARAVLACAYLISDTSVEALVGVNTIITKVMGLLDQDACPTLQVASSLLSPFTDVTSDPLLSARNATFLRNDLLEDFNPLTTPTEQSTKLLHALTLSAYILSKSGAPCSVRRAGELAFLQDEMEQKAEALRMIRSFSSNGPKNDDKYWLRARDELLWLRDWGAEDDWGTEQTEARGVLGQLKKEFLEVECLKAFLSNTRYALARSIYEEPSDNVLASVILRDTIVHAAMTAYDNATNPHRGRGGLLKCHDIVHAFPQTIPQESCEARRIEALLRATHALGEYRLVLKQGEPFTPVVLRVHQDPISIIGKVLEQNPKSYTNIQDFLDIGLNMVNAGLYNKSKSKAEQQKPTQEHTGTPAPEQLDALRISVEQRITAMCVDAALTEDDFETAYSYVVNRLASTTMSTSTTQAVAADEYSWKAALQAGRYRRTERTVRPTHIGTASGNLDIRHLEQRIECLSTALRVAPASTLQEILNVFRKCEEELNAAVKAEEASESAWEAHHLAGSEDAGQAMPGGFSNTLPPGVGRSGRPSRPGFASSQSASQTAAAAEEAPMSLFDLSRASIARAQRTLPALASLQRGGSTASNKSSTSSSRFGGLGGLVGGGGGGGPESDGGMSSSTGTLDEQGNRTSARKRDQLREAAVGTLASGVGWLIGAQPAAAAADKSHHDDDDDDDSRGR</sequence>
<accession>A0A136J6H1</accession>
<comment type="subcellular location">
    <subcellularLocation>
        <location evidence="1">Endoplasmic reticulum</location>
    </subcellularLocation>
</comment>